<keyword evidence="4" id="KW-1185">Reference proteome</keyword>
<organism evidence="3 4">
    <name type="scientific">Collybiopsis confluens</name>
    <dbReference type="NCBI Taxonomy" id="2823264"/>
    <lineage>
        <taxon>Eukaryota</taxon>
        <taxon>Fungi</taxon>
        <taxon>Dikarya</taxon>
        <taxon>Basidiomycota</taxon>
        <taxon>Agaricomycotina</taxon>
        <taxon>Agaricomycetes</taxon>
        <taxon>Agaricomycetidae</taxon>
        <taxon>Agaricales</taxon>
        <taxon>Marasmiineae</taxon>
        <taxon>Omphalotaceae</taxon>
        <taxon>Collybiopsis</taxon>
    </lineage>
</organism>
<protein>
    <submittedName>
        <fullName evidence="3">Uncharacterized protein</fullName>
    </submittedName>
</protein>
<feature type="chain" id="PRO_5034905246" evidence="2">
    <location>
        <begin position="19"/>
        <end position="236"/>
    </location>
</feature>
<dbReference type="Proteomes" id="UP000518752">
    <property type="component" value="Unassembled WGS sequence"/>
</dbReference>
<keyword evidence="2" id="KW-0732">Signal</keyword>
<accession>A0A8H5HVW5</accession>
<evidence type="ECO:0000256" key="2">
    <source>
        <dbReference type="SAM" id="SignalP"/>
    </source>
</evidence>
<feature type="compositionally biased region" description="Polar residues" evidence="1">
    <location>
        <begin position="57"/>
        <end position="69"/>
    </location>
</feature>
<evidence type="ECO:0000256" key="1">
    <source>
        <dbReference type="SAM" id="MobiDB-lite"/>
    </source>
</evidence>
<sequence length="236" mass="25461">MLSVARVFLAFQAAVSFASISSNPSAGFALATPFYHTAATTTNNTSFEEAGPRPKTPMSTPNSSPNTLHSRSRPALFARVEPRPNQFDSVLETLSLHANTLETCSGSCLNAPDDQQQQSTSTVASFCAGLLDFQGNLQKGEAFYDKNNGLETIIRDLINTIKDTLKYIKQLVDCTYLLGVPLGPLVGEIKCFIDWLLDFCENATDASLNDLVPLLQELLALCGTCSDNVCLLSGLL</sequence>
<feature type="signal peptide" evidence="2">
    <location>
        <begin position="1"/>
        <end position="18"/>
    </location>
</feature>
<dbReference type="EMBL" id="JAACJN010000016">
    <property type="protein sequence ID" value="KAF5390259.1"/>
    <property type="molecule type" value="Genomic_DNA"/>
</dbReference>
<gene>
    <name evidence="3" type="ORF">D9757_002915</name>
</gene>
<evidence type="ECO:0000313" key="3">
    <source>
        <dbReference type="EMBL" id="KAF5390259.1"/>
    </source>
</evidence>
<name>A0A8H5HVW5_9AGAR</name>
<proteinExistence type="predicted"/>
<feature type="region of interest" description="Disordered" evidence="1">
    <location>
        <begin position="42"/>
        <end position="71"/>
    </location>
</feature>
<reference evidence="3 4" key="1">
    <citation type="journal article" date="2020" name="ISME J.">
        <title>Uncovering the hidden diversity of litter-decomposition mechanisms in mushroom-forming fungi.</title>
        <authorList>
            <person name="Floudas D."/>
            <person name="Bentzer J."/>
            <person name="Ahren D."/>
            <person name="Johansson T."/>
            <person name="Persson P."/>
            <person name="Tunlid A."/>
        </authorList>
    </citation>
    <scope>NUCLEOTIDE SEQUENCE [LARGE SCALE GENOMIC DNA]</scope>
    <source>
        <strain evidence="3 4">CBS 406.79</strain>
    </source>
</reference>
<comment type="caution">
    <text evidence="3">The sequence shown here is derived from an EMBL/GenBank/DDBJ whole genome shotgun (WGS) entry which is preliminary data.</text>
</comment>
<dbReference type="AlphaFoldDB" id="A0A8H5HVW5"/>
<evidence type="ECO:0000313" key="4">
    <source>
        <dbReference type="Proteomes" id="UP000518752"/>
    </source>
</evidence>
<dbReference type="OrthoDB" id="2497682at2759"/>